<organism evidence="2 3">
    <name type="scientific">Stieleria bergensis</name>
    <dbReference type="NCBI Taxonomy" id="2528025"/>
    <lineage>
        <taxon>Bacteria</taxon>
        <taxon>Pseudomonadati</taxon>
        <taxon>Planctomycetota</taxon>
        <taxon>Planctomycetia</taxon>
        <taxon>Pirellulales</taxon>
        <taxon>Pirellulaceae</taxon>
        <taxon>Stieleria</taxon>
    </lineage>
</organism>
<feature type="region of interest" description="Disordered" evidence="1">
    <location>
        <begin position="97"/>
        <end position="120"/>
    </location>
</feature>
<dbReference type="AlphaFoldDB" id="A0A517SPV8"/>
<proteinExistence type="predicted"/>
<dbReference type="EMBL" id="CP036272">
    <property type="protein sequence ID" value="QDT58163.1"/>
    <property type="molecule type" value="Genomic_DNA"/>
</dbReference>
<name>A0A517SPV8_9BACT</name>
<reference evidence="2 3" key="1">
    <citation type="submission" date="2019-02" db="EMBL/GenBank/DDBJ databases">
        <title>Deep-cultivation of Planctomycetes and their phenomic and genomic characterization uncovers novel biology.</title>
        <authorList>
            <person name="Wiegand S."/>
            <person name="Jogler M."/>
            <person name="Boedeker C."/>
            <person name="Pinto D."/>
            <person name="Vollmers J."/>
            <person name="Rivas-Marin E."/>
            <person name="Kohn T."/>
            <person name="Peeters S.H."/>
            <person name="Heuer A."/>
            <person name="Rast P."/>
            <person name="Oberbeckmann S."/>
            <person name="Bunk B."/>
            <person name="Jeske O."/>
            <person name="Meyerdierks A."/>
            <person name="Storesund J.E."/>
            <person name="Kallscheuer N."/>
            <person name="Luecker S."/>
            <person name="Lage O.M."/>
            <person name="Pohl T."/>
            <person name="Merkel B.J."/>
            <person name="Hornburger P."/>
            <person name="Mueller R.-W."/>
            <person name="Bruemmer F."/>
            <person name="Labrenz M."/>
            <person name="Spormann A.M."/>
            <person name="Op den Camp H."/>
            <person name="Overmann J."/>
            <person name="Amann R."/>
            <person name="Jetten M.S.M."/>
            <person name="Mascher T."/>
            <person name="Medema M.H."/>
            <person name="Devos D.P."/>
            <person name="Kaster A.-K."/>
            <person name="Ovreas L."/>
            <person name="Rohde M."/>
            <person name="Galperin M.Y."/>
            <person name="Jogler C."/>
        </authorList>
    </citation>
    <scope>NUCLEOTIDE SEQUENCE [LARGE SCALE GENOMIC DNA]</scope>
    <source>
        <strain evidence="2 3">SV_7m_r</strain>
    </source>
</reference>
<dbReference type="RefSeq" id="WP_145269116.1">
    <property type="nucleotide sequence ID" value="NZ_CP036272.1"/>
</dbReference>
<accession>A0A517SPV8</accession>
<dbReference type="Proteomes" id="UP000315003">
    <property type="component" value="Chromosome"/>
</dbReference>
<evidence type="ECO:0000313" key="2">
    <source>
        <dbReference type="EMBL" id="QDT58163.1"/>
    </source>
</evidence>
<evidence type="ECO:0000313" key="3">
    <source>
        <dbReference type="Proteomes" id="UP000315003"/>
    </source>
</evidence>
<keyword evidence="3" id="KW-1185">Reference proteome</keyword>
<protein>
    <submittedName>
        <fullName evidence="2">Uncharacterized protein</fullName>
    </submittedName>
</protein>
<evidence type="ECO:0000256" key="1">
    <source>
        <dbReference type="SAM" id="MobiDB-lite"/>
    </source>
</evidence>
<dbReference type="OrthoDB" id="243658at2"/>
<sequence length="318" mass="36703">MATGKQYKGCQRYIDMWALPGVHPSNIELLQKLKTADTNHFTTHMDCVGTVSTLDSKTEQWEESHMVGLRTDVWKPDAEELHSSIRSLKDKRRREIKQSIKGSGRLSEQQKQRLEEDLSEDEIMQMQSSDLLSRRLVMKLFRTTGDRMSWVGTIEEVTTTEVHNSMGTKKSLLTMAVMLTRMQQVSYIQQNHRTFRIPSLFSFCFHDSQRMWNVLLRRHWVSIGADFDVEADGEAIGEVDGKLFTFGSDSHLVIDPHPLSEQTRFVDLMTLFAASVGYHRAMRRSVEARVQATLDGQWQRNMIEDEELRLRHNGRAAA</sequence>
<gene>
    <name evidence="2" type="ORF">SV7mr_06520</name>
</gene>